<proteinExistence type="predicted"/>
<dbReference type="InterPro" id="IPR021475">
    <property type="entry name" value="Pants/Emi1-like"/>
</dbReference>
<evidence type="ECO:0008006" key="4">
    <source>
        <dbReference type="Google" id="ProtNLM"/>
    </source>
</evidence>
<keyword evidence="3" id="KW-1185">Reference proteome</keyword>
<dbReference type="Pfam" id="PF11326">
    <property type="entry name" value="PANTS-like"/>
    <property type="match status" value="1"/>
</dbReference>
<dbReference type="EMBL" id="OZ037947">
    <property type="protein sequence ID" value="CAL1707821.1"/>
    <property type="molecule type" value="Genomic_DNA"/>
</dbReference>
<evidence type="ECO:0000313" key="2">
    <source>
        <dbReference type="EMBL" id="CAL1707821.1"/>
    </source>
</evidence>
<name>A0ABP1DJ12_9APHY</name>
<dbReference type="PANTHER" id="PTHR28052:SF1">
    <property type="entry name" value="UPF0545 PROTEIN C22ORF39"/>
    <property type="match status" value="1"/>
</dbReference>
<accession>A0ABP1DJ12</accession>
<gene>
    <name evidence="2" type="ORF">GFSPODELE1_LOCUS6554</name>
</gene>
<evidence type="ECO:0000256" key="1">
    <source>
        <dbReference type="SAM" id="MobiDB-lite"/>
    </source>
</evidence>
<organism evidence="2 3">
    <name type="scientific">Somion occarium</name>
    <dbReference type="NCBI Taxonomy" id="3059160"/>
    <lineage>
        <taxon>Eukaryota</taxon>
        <taxon>Fungi</taxon>
        <taxon>Dikarya</taxon>
        <taxon>Basidiomycota</taxon>
        <taxon>Agaricomycotina</taxon>
        <taxon>Agaricomycetes</taxon>
        <taxon>Polyporales</taxon>
        <taxon>Cerrenaceae</taxon>
        <taxon>Somion</taxon>
    </lineage>
</organism>
<sequence>MSTLNFDTAVKQEEEYLRKLYPNAEDVPGCMTLFDTFISCNEVISSQVKSLYRYGHMAECAHKAEDFKFCMSSKSLHPEERRDAWIRRRAEWWAQRRLTKSSEDIWDVRTEPLSNYPPPRSEAGVDAAPTID</sequence>
<protein>
    <recommendedName>
        <fullName evidence="4">COX assembly mitochondrial protein</fullName>
    </recommendedName>
</protein>
<dbReference type="Proteomes" id="UP001497453">
    <property type="component" value="Chromosome 4"/>
</dbReference>
<evidence type="ECO:0000313" key="3">
    <source>
        <dbReference type="Proteomes" id="UP001497453"/>
    </source>
</evidence>
<reference evidence="3" key="1">
    <citation type="submission" date="2024-04" db="EMBL/GenBank/DDBJ databases">
        <authorList>
            <person name="Shaw F."/>
            <person name="Minotto A."/>
        </authorList>
    </citation>
    <scope>NUCLEOTIDE SEQUENCE [LARGE SCALE GENOMIC DNA]</scope>
</reference>
<feature type="region of interest" description="Disordered" evidence="1">
    <location>
        <begin position="109"/>
        <end position="132"/>
    </location>
</feature>
<dbReference type="PANTHER" id="PTHR28052">
    <property type="entry name" value="UPF0545 PROTEIN C22ORF39"/>
    <property type="match status" value="1"/>
</dbReference>